<evidence type="ECO:0000256" key="4">
    <source>
        <dbReference type="ARBA" id="ARBA00022692"/>
    </source>
</evidence>
<evidence type="ECO:0000256" key="10">
    <source>
        <dbReference type="SAM" id="MobiDB-lite"/>
    </source>
</evidence>
<evidence type="ECO:0000256" key="11">
    <source>
        <dbReference type="SAM" id="SignalP"/>
    </source>
</evidence>
<keyword evidence="5" id="KW-0735">Signal-anchor</keyword>
<evidence type="ECO:0000256" key="5">
    <source>
        <dbReference type="ARBA" id="ARBA00022968"/>
    </source>
</evidence>
<evidence type="ECO:0000256" key="7">
    <source>
        <dbReference type="ARBA" id="ARBA00023136"/>
    </source>
</evidence>
<dbReference type="EMBL" id="JAGKHQ010000002">
    <property type="protein sequence ID" value="KAG7522014.1"/>
    <property type="molecule type" value="Genomic_DNA"/>
</dbReference>
<name>A0AAV6SYY6_SOLSE</name>
<dbReference type="AlphaFoldDB" id="A0AAV6SYY6"/>
<dbReference type="Proteomes" id="UP000693946">
    <property type="component" value="Linkage Group LG10"/>
</dbReference>
<keyword evidence="3" id="KW-0808">Transferase</keyword>
<accession>A0AAV6SYY6</accession>
<dbReference type="PANTHER" id="PTHR11987">
    <property type="entry name" value="ALPHA-2,8-SIALYLTRANSFERASE"/>
    <property type="match status" value="1"/>
</dbReference>
<comment type="subcellular location">
    <subcellularLocation>
        <location evidence="1">Golgi apparatus membrane</location>
        <topology evidence="1">Single-pass type II membrane protein</topology>
    </subcellularLocation>
</comment>
<keyword evidence="8" id="KW-1015">Disulfide bond</keyword>
<dbReference type="GO" id="GO:0006491">
    <property type="term" value="P:N-glycan processing"/>
    <property type="evidence" value="ECO:0007669"/>
    <property type="project" value="TreeGrafter"/>
</dbReference>
<keyword evidence="7" id="KW-0472">Membrane</keyword>
<evidence type="ECO:0000256" key="1">
    <source>
        <dbReference type="ARBA" id="ARBA00004323"/>
    </source>
</evidence>
<organism evidence="12 13">
    <name type="scientific">Solea senegalensis</name>
    <name type="common">Senegalese sole</name>
    <dbReference type="NCBI Taxonomy" id="28829"/>
    <lineage>
        <taxon>Eukaryota</taxon>
        <taxon>Metazoa</taxon>
        <taxon>Chordata</taxon>
        <taxon>Craniata</taxon>
        <taxon>Vertebrata</taxon>
        <taxon>Euteleostomi</taxon>
        <taxon>Actinopterygii</taxon>
        <taxon>Neopterygii</taxon>
        <taxon>Teleostei</taxon>
        <taxon>Neoteleostei</taxon>
        <taxon>Acanthomorphata</taxon>
        <taxon>Carangaria</taxon>
        <taxon>Pleuronectiformes</taxon>
        <taxon>Pleuronectoidei</taxon>
        <taxon>Soleidae</taxon>
        <taxon>Solea</taxon>
    </lineage>
</organism>
<feature type="chain" id="PRO_5044715302" evidence="11">
    <location>
        <begin position="28"/>
        <end position="408"/>
    </location>
</feature>
<dbReference type="EMBL" id="JAGKHQ010000002">
    <property type="protein sequence ID" value="KAG7522019.1"/>
    <property type="molecule type" value="Genomic_DNA"/>
</dbReference>
<gene>
    <name evidence="12" type="ORF">JOB18_011423</name>
</gene>
<dbReference type="GO" id="GO:0003828">
    <property type="term" value="F:alpha-N-acetylneuraminate alpha-2,8-sialyltransferase activity"/>
    <property type="evidence" value="ECO:0007669"/>
    <property type="project" value="TreeGrafter"/>
</dbReference>
<proteinExistence type="inferred from homology"/>
<feature type="compositionally biased region" description="Basic residues" evidence="10">
    <location>
        <begin position="37"/>
        <end position="53"/>
    </location>
</feature>
<dbReference type="PIRSF" id="PIRSF005557">
    <property type="entry name" value="Sialyl_trans"/>
    <property type="match status" value="1"/>
</dbReference>
<dbReference type="EMBL" id="JAGKHQ010000002">
    <property type="protein sequence ID" value="KAG7522013.1"/>
    <property type="molecule type" value="Genomic_DNA"/>
</dbReference>
<reference evidence="12" key="2">
    <citation type="submission" date="2021-03" db="EMBL/GenBank/DDBJ databases">
        <authorList>
            <person name="Guerrero-Cozar I."/>
            <person name="Gomez-Garrido J."/>
            <person name="Berbel C."/>
            <person name="Martinez-Blanch J.F."/>
            <person name="Alioto T."/>
            <person name="Claros M.G."/>
            <person name="Gagnaire P.A."/>
            <person name="Manchado M."/>
        </authorList>
    </citation>
    <scope>NUCLEOTIDE SEQUENCE</scope>
    <source>
        <strain evidence="12">Sse05_10M</strain>
        <tissue evidence="12">Blood</tissue>
    </source>
</reference>
<dbReference type="FunFam" id="3.90.1480.20:FF:000001">
    <property type="entry name" value="ST8 alpha-N-acetyl-neuraminide alpha-2,8-sialyltransferase 2"/>
    <property type="match status" value="1"/>
</dbReference>
<feature type="signal peptide" evidence="11">
    <location>
        <begin position="1"/>
        <end position="27"/>
    </location>
</feature>
<protein>
    <submittedName>
        <fullName evidence="12">Alpha-2,8-sialyltransferase 8B</fullName>
    </submittedName>
</protein>
<evidence type="ECO:0000256" key="2">
    <source>
        <dbReference type="ARBA" id="ARBA00006003"/>
    </source>
</evidence>
<evidence type="ECO:0000313" key="13">
    <source>
        <dbReference type="Proteomes" id="UP000693946"/>
    </source>
</evidence>
<feature type="compositionally biased region" description="Polar residues" evidence="10">
    <location>
        <begin position="59"/>
        <end position="69"/>
    </location>
</feature>
<dbReference type="InterPro" id="IPR012163">
    <property type="entry name" value="Sialyl_trans"/>
</dbReference>
<comment type="similarity">
    <text evidence="2">Belongs to the glycosyltransferase 29 family.</text>
</comment>
<comment type="caution">
    <text evidence="12">The sequence shown here is derived from an EMBL/GenBank/DDBJ whole genome shotgun (WGS) entry which is preliminary data.</text>
</comment>
<evidence type="ECO:0000313" key="12">
    <source>
        <dbReference type="EMBL" id="KAG7522013.1"/>
    </source>
</evidence>
<dbReference type="Pfam" id="PF00777">
    <property type="entry name" value="Glyco_transf_29"/>
    <property type="match status" value="1"/>
</dbReference>
<evidence type="ECO:0000256" key="6">
    <source>
        <dbReference type="ARBA" id="ARBA00022989"/>
    </source>
</evidence>
<sequence length="408" mass="46393">MPLVMRTLLFGFVTLLVLVLIIDDIAQVEEETANTGHSKHSQRPMPKPHRKAAAHVETTALTSVSTTENGPRPRPSYRNTANLSSSTWTFNKTLSNLIRHSPISLQSSMMQVLALPYLVFSLCFCRKNILRFLDPERDISILKGTLKPGDVIHYVFDRHSTTTISENLYRLLPAVSPMKNQHHGRCAIVGNSGILLNSSCGPEIDSHDFVIRCNLAPVEEFSQDVGTQTNLVTMNPSVVQRAFQDLVSKEWRDRFLRRLQSLRGSVLWIPAFMAKGGEERVEWALRLILLHTVDVRTAFPSLRLLHAVRGYWLTNDVHIKRPTTGLLMYTLATRFCDEIHLYGFWPFSLDPDGKPVKYHYYDTLKYEYTSRSSPHTMPLEFRTLSTLHRQGALQLHTGSCGADRKPQD</sequence>
<dbReference type="InterPro" id="IPR050943">
    <property type="entry name" value="Glycosyltr_29_Sialyltrsf"/>
</dbReference>
<evidence type="ECO:0000256" key="3">
    <source>
        <dbReference type="ARBA" id="ARBA00022679"/>
    </source>
</evidence>
<dbReference type="InterPro" id="IPR001675">
    <property type="entry name" value="Glyco_trans_29"/>
</dbReference>
<feature type="region of interest" description="Disordered" evidence="10">
    <location>
        <begin position="33"/>
        <end position="80"/>
    </location>
</feature>
<keyword evidence="11" id="KW-0732">Signal</keyword>
<dbReference type="PANTHER" id="PTHR11987:SF30">
    <property type="entry name" value="ALPHA-2,8-SIALYLTRANSFERASE 8B"/>
    <property type="match status" value="1"/>
</dbReference>
<dbReference type="GO" id="GO:0000139">
    <property type="term" value="C:Golgi membrane"/>
    <property type="evidence" value="ECO:0007669"/>
    <property type="project" value="UniProtKB-SubCell"/>
</dbReference>
<reference evidence="12 13" key="1">
    <citation type="journal article" date="2021" name="Sci. Rep.">
        <title>Chromosome anchoring in Senegalese sole (Solea senegalensis) reveals sex-associated markers and genome rearrangements in flatfish.</title>
        <authorList>
            <person name="Guerrero-Cozar I."/>
            <person name="Gomez-Garrido J."/>
            <person name="Berbel C."/>
            <person name="Martinez-Blanch J.F."/>
            <person name="Alioto T."/>
            <person name="Claros M.G."/>
            <person name="Gagnaire P.A."/>
            <person name="Manchado M."/>
        </authorList>
    </citation>
    <scope>NUCLEOTIDE SEQUENCE [LARGE SCALE GENOMIC DNA]</scope>
    <source>
        <strain evidence="12">Sse05_10M</strain>
    </source>
</reference>
<evidence type="ECO:0000256" key="9">
    <source>
        <dbReference type="ARBA" id="ARBA00023180"/>
    </source>
</evidence>
<keyword evidence="9" id="KW-0325">Glycoprotein</keyword>
<dbReference type="GO" id="GO:0009311">
    <property type="term" value="P:oligosaccharide metabolic process"/>
    <property type="evidence" value="ECO:0007669"/>
    <property type="project" value="TreeGrafter"/>
</dbReference>
<keyword evidence="13" id="KW-1185">Reference proteome</keyword>
<dbReference type="EMBL" id="JAGKHQ010000002">
    <property type="protein sequence ID" value="KAG7522023.1"/>
    <property type="molecule type" value="Genomic_DNA"/>
</dbReference>
<keyword evidence="6" id="KW-1133">Transmembrane helix</keyword>
<evidence type="ECO:0000256" key="8">
    <source>
        <dbReference type="ARBA" id="ARBA00023157"/>
    </source>
</evidence>
<dbReference type="EMBL" id="JAGKHQ010000002">
    <property type="protein sequence ID" value="KAG7522015.1"/>
    <property type="molecule type" value="Genomic_DNA"/>
</dbReference>
<keyword evidence="4" id="KW-0812">Transmembrane</keyword>